<reference evidence="3" key="1">
    <citation type="journal article" date="2009" name="Science">
        <title>The B73 maize genome: complexity, diversity, and dynamics.</title>
        <authorList>
            <person name="Schnable P.S."/>
            <person name="Ware D."/>
            <person name="Fulton R.S."/>
            <person name="Stein J.C."/>
            <person name="Wei F."/>
            <person name="Pasternak S."/>
            <person name="Liang C."/>
            <person name="Zhang J."/>
            <person name="Fulton L."/>
            <person name="Graves T.A."/>
            <person name="Minx P."/>
            <person name="Reily A.D."/>
            <person name="Courtney L."/>
            <person name="Kruchowski S.S."/>
            <person name="Tomlinson C."/>
            <person name="Strong C."/>
            <person name="Delehaunty K."/>
            <person name="Fronick C."/>
            <person name="Courtney B."/>
            <person name="Rock S.M."/>
            <person name="Belter E."/>
            <person name="Du F."/>
            <person name="Kim K."/>
            <person name="Abbott R.M."/>
            <person name="Cotton M."/>
            <person name="Levy A."/>
            <person name="Marchetto P."/>
            <person name="Ochoa K."/>
            <person name="Jackson S.M."/>
            <person name="Gillam B."/>
            <person name="Chen W."/>
            <person name="Yan L."/>
            <person name="Higginbotham J."/>
            <person name="Cardenas M."/>
            <person name="Waligorski J."/>
            <person name="Applebaum E."/>
            <person name="Phelps L."/>
            <person name="Falcone J."/>
            <person name="Kanchi K."/>
            <person name="Thane T."/>
            <person name="Scimone A."/>
            <person name="Thane N."/>
            <person name="Henke J."/>
            <person name="Wang T."/>
            <person name="Ruppert J."/>
            <person name="Shah N."/>
            <person name="Rotter K."/>
            <person name="Hodges J."/>
            <person name="Ingenthron E."/>
            <person name="Cordes M."/>
            <person name="Kohlberg S."/>
            <person name="Sgro J."/>
            <person name="Delgado B."/>
            <person name="Mead K."/>
            <person name="Chinwalla A."/>
            <person name="Leonard S."/>
            <person name="Crouse K."/>
            <person name="Collura K."/>
            <person name="Kudrna D."/>
            <person name="Currie J."/>
            <person name="He R."/>
            <person name="Angelova A."/>
            <person name="Rajasekar S."/>
            <person name="Mueller T."/>
            <person name="Lomeli R."/>
            <person name="Scara G."/>
            <person name="Ko A."/>
            <person name="Delaney K."/>
            <person name="Wissotski M."/>
            <person name="Lopez G."/>
            <person name="Campos D."/>
            <person name="Braidotti M."/>
            <person name="Ashley E."/>
            <person name="Golser W."/>
            <person name="Kim H."/>
            <person name="Lee S."/>
            <person name="Lin J."/>
            <person name="Dujmic Z."/>
            <person name="Kim W."/>
            <person name="Talag J."/>
            <person name="Zuccolo A."/>
            <person name="Fan C."/>
            <person name="Sebastian A."/>
            <person name="Kramer M."/>
            <person name="Spiegel L."/>
            <person name="Nascimento L."/>
            <person name="Zutavern T."/>
            <person name="Miller B."/>
            <person name="Ambroise C."/>
            <person name="Muller S."/>
            <person name="Spooner W."/>
            <person name="Narechania A."/>
            <person name="Ren L."/>
            <person name="Wei S."/>
            <person name="Kumari S."/>
            <person name="Faga B."/>
            <person name="Levy M.J."/>
            <person name="McMahan L."/>
            <person name="Van Buren P."/>
            <person name="Vaughn M.W."/>
            <person name="Ying K."/>
            <person name="Yeh C.-T."/>
            <person name="Emrich S.J."/>
            <person name="Jia Y."/>
            <person name="Kalyanaraman A."/>
            <person name="Hsia A.-P."/>
            <person name="Barbazuk W.B."/>
            <person name="Baucom R.S."/>
            <person name="Brutnell T.P."/>
            <person name="Carpita N.C."/>
            <person name="Chaparro C."/>
            <person name="Chia J.-M."/>
            <person name="Deragon J.-M."/>
            <person name="Estill J.C."/>
            <person name="Fu Y."/>
            <person name="Jeddeloh J.A."/>
            <person name="Han Y."/>
            <person name="Lee H."/>
            <person name="Li P."/>
            <person name="Lisch D.R."/>
            <person name="Liu S."/>
            <person name="Liu Z."/>
            <person name="Nagel D.H."/>
            <person name="McCann M.C."/>
            <person name="SanMiguel P."/>
            <person name="Myers A.M."/>
            <person name="Nettleton D."/>
            <person name="Nguyen J."/>
            <person name="Penning B.W."/>
            <person name="Ponnala L."/>
            <person name="Schneider K.L."/>
            <person name="Schwartz D.C."/>
            <person name="Sharma A."/>
            <person name="Soderlund C."/>
            <person name="Springer N.M."/>
            <person name="Sun Q."/>
            <person name="Wang H."/>
            <person name="Waterman M."/>
            <person name="Westerman R."/>
            <person name="Wolfgruber T.K."/>
            <person name="Yang L."/>
            <person name="Yu Y."/>
            <person name="Zhang L."/>
            <person name="Zhou S."/>
            <person name="Zhu Q."/>
            <person name="Bennetzen J.L."/>
            <person name="Dawe R.K."/>
            <person name="Jiang J."/>
            <person name="Jiang N."/>
            <person name="Presting G.G."/>
            <person name="Wessler S.R."/>
            <person name="Aluru S."/>
            <person name="Martienssen R.A."/>
            <person name="Clifton S.W."/>
            <person name="McCombie W.R."/>
            <person name="Wing R.A."/>
            <person name="Wilson R.K."/>
        </authorList>
    </citation>
    <scope>NUCLEOTIDE SEQUENCE [LARGE SCALE GENOMIC DNA]</scope>
    <source>
        <strain evidence="3">cv. B73</strain>
    </source>
</reference>
<evidence type="ECO:0000256" key="1">
    <source>
        <dbReference type="SAM" id="MobiDB-lite"/>
    </source>
</evidence>
<reference evidence="2" key="3">
    <citation type="submission" date="2021-05" db="UniProtKB">
        <authorList>
            <consortium name="EnsemblPlants"/>
        </authorList>
    </citation>
    <scope>IDENTIFICATION</scope>
    <source>
        <strain evidence="2">cv. B73</strain>
    </source>
</reference>
<accession>A0A804PRV9</accession>
<dbReference type="Proteomes" id="UP000007305">
    <property type="component" value="Chromosome 6"/>
</dbReference>
<name>A0A804PRV9_MAIZE</name>
<feature type="region of interest" description="Disordered" evidence="1">
    <location>
        <begin position="140"/>
        <end position="165"/>
    </location>
</feature>
<sequence>CLVVEVLVGVESLAELPPRRHDVLEDDVLSAGGDEREAEALADEPACEAVPVGAPVPVHGDPVRVGALHSHALDGATSGDVGDEHHVEVVEAGDGEAHAAAPPALDPLVEDGDDTCAVDADGLPGGLGHVEVGARRAAPPTVGELPVGRAEVGGGDDGEVAAAGL</sequence>
<keyword evidence="3" id="KW-1185">Reference proteome</keyword>
<protein>
    <submittedName>
        <fullName evidence="2">Uncharacterized protein</fullName>
    </submittedName>
</protein>
<reference evidence="2" key="2">
    <citation type="submission" date="2019-07" db="EMBL/GenBank/DDBJ databases">
        <authorList>
            <person name="Seetharam A."/>
            <person name="Woodhouse M."/>
            <person name="Cannon E."/>
        </authorList>
    </citation>
    <scope>NUCLEOTIDE SEQUENCE [LARGE SCALE GENOMIC DNA]</scope>
    <source>
        <strain evidence="2">cv. B73</strain>
    </source>
</reference>
<dbReference type="EnsemblPlants" id="Zm00001eb261020_T001">
    <property type="protein sequence ID" value="Zm00001eb261020_P001"/>
    <property type="gene ID" value="Zm00001eb261020"/>
</dbReference>
<dbReference type="EnsemblPlants" id="Zm00001eb261040_T001">
    <property type="protein sequence ID" value="Zm00001eb261040_P001"/>
    <property type="gene ID" value="Zm00001eb261040"/>
</dbReference>
<dbReference type="FunCoup" id="A0A804PRV9">
    <property type="interactions" value="557"/>
</dbReference>
<evidence type="ECO:0000313" key="3">
    <source>
        <dbReference type="Proteomes" id="UP000007305"/>
    </source>
</evidence>
<organism evidence="2 3">
    <name type="scientific">Zea mays</name>
    <name type="common">Maize</name>
    <dbReference type="NCBI Taxonomy" id="4577"/>
    <lineage>
        <taxon>Eukaryota</taxon>
        <taxon>Viridiplantae</taxon>
        <taxon>Streptophyta</taxon>
        <taxon>Embryophyta</taxon>
        <taxon>Tracheophyta</taxon>
        <taxon>Spermatophyta</taxon>
        <taxon>Magnoliopsida</taxon>
        <taxon>Liliopsida</taxon>
        <taxon>Poales</taxon>
        <taxon>Poaceae</taxon>
        <taxon>PACMAD clade</taxon>
        <taxon>Panicoideae</taxon>
        <taxon>Andropogonodae</taxon>
        <taxon>Andropogoneae</taxon>
        <taxon>Tripsacinae</taxon>
        <taxon>Zea</taxon>
    </lineage>
</organism>
<dbReference type="Gramene" id="Zm00001eb261020_T001">
    <property type="protein sequence ID" value="Zm00001eb261020_P001"/>
    <property type="gene ID" value="Zm00001eb261020"/>
</dbReference>
<dbReference type="Gramene" id="Zm00001eb261040_T001">
    <property type="protein sequence ID" value="Zm00001eb261040_P001"/>
    <property type="gene ID" value="Zm00001eb261040"/>
</dbReference>
<proteinExistence type="predicted"/>
<evidence type="ECO:0000313" key="2">
    <source>
        <dbReference type="EnsemblPlants" id="Zm00001eb261040_P001"/>
    </source>
</evidence>
<dbReference type="AlphaFoldDB" id="A0A804PRV9"/>